<evidence type="ECO:0000256" key="1">
    <source>
        <dbReference type="ARBA" id="ARBA00022448"/>
    </source>
</evidence>
<evidence type="ECO:0000313" key="3">
    <source>
        <dbReference type="EMBL" id="KRM71807.1"/>
    </source>
</evidence>
<protein>
    <submittedName>
        <fullName evidence="3">ABC superfamily ATP binding cassette transporter, ABC protein</fullName>
    </submittedName>
</protein>
<dbReference type="PATRIC" id="fig|1423727.3.peg.1487"/>
<dbReference type="GO" id="GO:0005524">
    <property type="term" value="F:ATP binding"/>
    <property type="evidence" value="ECO:0007669"/>
    <property type="project" value="InterPro"/>
</dbReference>
<dbReference type="Gene3D" id="3.40.50.300">
    <property type="entry name" value="P-loop containing nucleotide triphosphate hydrolases"/>
    <property type="match status" value="1"/>
</dbReference>
<keyword evidence="1" id="KW-0813">Transport</keyword>
<dbReference type="SUPFAM" id="SSF52540">
    <property type="entry name" value="P-loop containing nucleoside triphosphate hydrolases"/>
    <property type="match status" value="1"/>
</dbReference>
<dbReference type="AlphaFoldDB" id="A0A0R2AY20"/>
<name>A0A0R2AY20_9LACO</name>
<organism evidence="3 4">
    <name type="scientific">Lacticaseibacillus brantae DSM 23927</name>
    <dbReference type="NCBI Taxonomy" id="1423727"/>
    <lineage>
        <taxon>Bacteria</taxon>
        <taxon>Bacillati</taxon>
        <taxon>Bacillota</taxon>
        <taxon>Bacilli</taxon>
        <taxon>Lactobacillales</taxon>
        <taxon>Lactobacillaceae</taxon>
        <taxon>Lacticaseibacillus</taxon>
    </lineage>
</organism>
<evidence type="ECO:0000313" key="4">
    <source>
        <dbReference type="Proteomes" id="UP000051672"/>
    </source>
</evidence>
<dbReference type="RefSeq" id="WP_057894748.1">
    <property type="nucleotide sequence ID" value="NZ_AYZQ01000003.1"/>
</dbReference>
<sequence>MSQLTIEHLNFSHPKHPVFDDVSISFENPGLSVILGKNGIGKSTLLDLISHLEKPTSGDFAGFPPAKDMMYVFQSIAYSPDTTGAQLMAMYQQMNHPNPDFTTDDDFYKTVITPLLDRQLDVLSGGELTVMFVYASAAIDKALYLFDEPLSGVDPQNQTHIVSILDRLGQHKPVIVTSHIVVPFQETSANFKFLTPAGPAVSHTYAELTHGGDTATDLDIFLGLSEEQA</sequence>
<dbReference type="OrthoDB" id="2968466at2"/>
<dbReference type="GO" id="GO:0016887">
    <property type="term" value="F:ATP hydrolysis activity"/>
    <property type="evidence" value="ECO:0007669"/>
    <property type="project" value="InterPro"/>
</dbReference>
<dbReference type="InterPro" id="IPR050153">
    <property type="entry name" value="Metal_Ion_Import_ABC"/>
</dbReference>
<dbReference type="InterPro" id="IPR027417">
    <property type="entry name" value="P-loop_NTPase"/>
</dbReference>
<dbReference type="Pfam" id="PF00005">
    <property type="entry name" value="ABC_tran"/>
    <property type="match status" value="1"/>
</dbReference>
<dbReference type="PANTHER" id="PTHR42734">
    <property type="entry name" value="METAL TRANSPORT SYSTEM ATP-BINDING PROTEIN TM_0124-RELATED"/>
    <property type="match status" value="1"/>
</dbReference>
<proteinExistence type="predicted"/>
<reference evidence="3 4" key="1">
    <citation type="journal article" date="2015" name="Genome Announc.">
        <title>Expanding the biotechnology potential of lactobacilli through comparative genomics of 213 strains and associated genera.</title>
        <authorList>
            <person name="Sun Z."/>
            <person name="Harris H.M."/>
            <person name="McCann A."/>
            <person name="Guo C."/>
            <person name="Argimon S."/>
            <person name="Zhang W."/>
            <person name="Yang X."/>
            <person name="Jeffery I.B."/>
            <person name="Cooney J.C."/>
            <person name="Kagawa T.F."/>
            <person name="Liu W."/>
            <person name="Song Y."/>
            <person name="Salvetti E."/>
            <person name="Wrobel A."/>
            <person name="Rasinkangas P."/>
            <person name="Parkhill J."/>
            <person name="Rea M.C."/>
            <person name="O'Sullivan O."/>
            <person name="Ritari J."/>
            <person name="Douillard F.P."/>
            <person name="Paul Ross R."/>
            <person name="Yang R."/>
            <person name="Briner A.E."/>
            <person name="Felis G.E."/>
            <person name="de Vos W.M."/>
            <person name="Barrangou R."/>
            <person name="Klaenhammer T.R."/>
            <person name="Caufield P.W."/>
            <person name="Cui Y."/>
            <person name="Zhang H."/>
            <person name="O'Toole P.W."/>
        </authorList>
    </citation>
    <scope>NUCLEOTIDE SEQUENCE [LARGE SCALE GENOMIC DNA]</scope>
    <source>
        <strain evidence="3 4">DSM 23927</strain>
    </source>
</reference>
<dbReference type="InterPro" id="IPR003439">
    <property type="entry name" value="ABC_transporter-like_ATP-bd"/>
</dbReference>
<dbReference type="EMBL" id="AYZQ01000003">
    <property type="protein sequence ID" value="KRM71807.1"/>
    <property type="molecule type" value="Genomic_DNA"/>
</dbReference>
<dbReference type="STRING" id="1423727.FC34_GL001468"/>
<evidence type="ECO:0000259" key="2">
    <source>
        <dbReference type="PROSITE" id="PS50893"/>
    </source>
</evidence>
<dbReference type="Proteomes" id="UP000051672">
    <property type="component" value="Unassembled WGS sequence"/>
</dbReference>
<gene>
    <name evidence="3" type="ORF">FC34_GL001468</name>
</gene>
<accession>A0A0R2AY20</accession>
<feature type="domain" description="ABC transporter" evidence="2">
    <location>
        <begin position="4"/>
        <end position="221"/>
    </location>
</feature>
<comment type="caution">
    <text evidence="3">The sequence shown here is derived from an EMBL/GenBank/DDBJ whole genome shotgun (WGS) entry which is preliminary data.</text>
</comment>
<dbReference type="PROSITE" id="PS50893">
    <property type="entry name" value="ABC_TRANSPORTER_2"/>
    <property type="match status" value="1"/>
</dbReference>
<keyword evidence="4" id="KW-1185">Reference proteome</keyword>